<dbReference type="AlphaFoldDB" id="A0A6C0M1N2"/>
<evidence type="ECO:0008006" key="2">
    <source>
        <dbReference type="Google" id="ProtNLM"/>
    </source>
</evidence>
<accession>A0A6C0M1N2</accession>
<dbReference type="EMBL" id="MN740639">
    <property type="protein sequence ID" value="QHU36443.1"/>
    <property type="molecule type" value="Genomic_DNA"/>
</dbReference>
<dbReference type="InterPro" id="IPR013320">
    <property type="entry name" value="ConA-like_dom_sf"/>
</dbReference>
<name>A0A6C0M1N2_9ZZZZ</name>
<dbReference type="Pfam" id="PF13385">
    <property type="entry name" value="Laminin_G_3"/>
    <property type="match status" value="1"/>
</dbReference>
<dbReference type="Gene3D" id="2.60.120.200">
    <property type="match status" value="1"/>
</dbReference>
<proteinExistence type="predicted"/>
<sequence>MGAGVLLLIGLGYWIYTWMTGASDPTKTIVQNGSVSGLVDTDTTTTIPKSFNQPEGAVFSYAGWLTVSDFTINYGTKRLIFTHNDCPGLYLDSTSNSLMLVLNTFGATETVLIPNIPANKWIHFAIVVNQYSVDIYINGLIRQHHTLNQLPKQQDGNVVIGSASTGFQGFVSGLTYYSRALTTTDIKLMQGSVPPNPAPGPSGPQYFATSWYTG</sequence>
<organism evidence="1">
    <name type="scientific">viral metagenome</name>
    <dbReference type="NCBI Taxonomy" id="1070528"/>
    <lineage>
        <taxon>unclassified sequences</taxon>
        <taxon>metagenomes</taxon>
        <taxon>organismal metagenomes</taxon>
    </lineage>
</organism>
<reference evidence="1" key="1">
    <citation type="journal article" date="2020" name="Nature">
        <title>Giant virus diversity and host interactions through global metagenomics.</title>
        <authorList>
            <person name="Schulz F."/>
            <person name="Roux S."/>
            <person name="Paez-Espino D."/>
            <person name="Jungbluth S."/>
            <person name="Walsh D.A."/>
            <person name="Denef V.J."/>
            <person name="McMahon K.D."/>
            <person name="Konstantinidis K.T."/>
            <person name="Eloe-Fadrosh E.A."/>
            <person name="Kyrpides N.C."/>
            <person name="Woyke T."/>
        </authorList>
    </citation>
    <scope>NUCLEOTIDE SEQUENCE</scope>
    <source>
        <strain evidence="1">GVMAG-S-1035231-58</strain>
    </source>
</reference>
<evidence type="ECO:0000313" key="1">
    <source>
        <dbReference type="EMBL" id="QHU36443.1"/>
    </source>
</evidence>
<dbReference type="SUPFAM" id="SSF49899">
    <property type="entry name" value="Concanavalin A-like lectins/glucanases"/>
    <property type="match status" value="1"/>
</dbReference>
<protein>
    <recommendedName>
        <fullName evidence="2">Lectin/glucanase superfamily protein</fullName>
    </recommendedName>
</protein>